<dbReference type="OrthoDB" id="329806at2"/>
<dbReference type="PANTHER" id="PTHR43245">
    <property type="entry name" value="BIFUNCTIONAL POLYMYXIN RESISTANCE PROTEIN ARNA"/>
    <property type="match status" value="1"/>
</dbReference>
<dbReference type="Pfam" id="PF01370">
    <property type="entry name" value="Epimerase"/>
    <property type="match status" value="1"/>
</dbReference>
<gene>
    <name evidence="2" type="ORF">IQ37_06160</name>
</gene>
<dbReference type="EMBL" id="JPRJ01000007">
    <property type="protein sequence ID" value="KFF29379.1"/>
    <property type="molecule type" value="Genomic_DNA"/>
</dbReference>
<sequence length="300" mass="34042">MKVIITGATGFVGQNLSQYLISKSIDVEQISLRQQNWKENINLQANAIIHLAGKAHDTANTSAEEEYFRINRDLTKLLFNEFLRSEISDFLYFSSVKAVADTVEGVLTEDVIGEPLTAYGKSKLEAENFLLSQKLPEGKRVFIIRPCIIHGPCNKGNLNLLFKIVEKGIPWPLGAFENKRSFLSIDNLNFIIYQILMNEDIESGIYNFADDQAISTNNLIQIITKTLDKKSRLWKIPQKYLEITARMGDKFHLPLNSERLKKLTESYVVSNQKIKSAIKVDSLPITTEQGLIKTIKSFIK</sequence>
<dbReference type="InterPro" id="IPR036291">
    <property type="entry name" value="NAD(P)-bd_dom_sf"/>
</dbReference>
<dbReference type="KEGG" id="cpip:CJF12_19035"/>
<dbReference type="AlphaFoldDB" id="A0A086BKB5"/>
<dbReference type="eggNOG" id="COG0451">
    <property type="taxonomic scope" value="Bacteria"/>
</dbReference>
<evidence type="ECO:0000313" key="3">
    <source>
        <dbReference type="Proteomes" id="UP000028709"/>
    </source>
</evidence>
<reference evidence="2 3" key="1">
    <citation type="submission" date="2014-07" db="EMBL/GenBank/DDBJ databases">
        <title>Genome of Chryseobacterium piperi CTM.</title>
        <authorList>
            <person name="Pipes S.E."/>
            <person name="Stropko S.J."/>
            <person name="Newman J.D."/>
        </authorList>
    </citation>
    <scope>NUCLEOTIDE SEQUENCE [LARGE SCALE GENOMIC DNA]</scope>
    <source>
        <strain evidence="2 3">CTM</strain>
    </source>
</reference>
<feature type="domain" description="NAD-dependent epimerase/dehydratase" evidence="1">
    <location>
        <begin position="3"/>
        <end position="207"/>
    </location>
</feature>
<dbReference type="STRING" id="558152.IQ37_06160"/>
<dbReference type="Proteomes" id="UP000028709">
    <property type="component" value="Unassembled WGS sequence"/>
</dbReference>
<dbReference type="PANTHER" id="PTHR43245:SF58">
    <property type="entry name" value="BLL5923 PROTEIN"/>
    <property type="match status" value="1"/>
</dbReference>
<comment type="caution">
    <text evidence="2">The sequence shown here is derived from an EMBL/GenBank/DDBJ whole genome shotgun (WGS) entry which is preliminary data.</text>
</comment>
<dbReference type="InterPro" id="IPR050177">
    <property type="entry name" value="Lipid_A_modif_metabolic_enz"/>
</dbReference>
<accession>A0A086BKB5</accession>
<dbReference type="Gene3D" id="3.40.50.720">
    <property type="entry name" value="NAD(P)-binding Rossmann-like Domain"/>
    <property type="match status" value="1"/>
</dbReference>
<proteinExistence type="predicted"/>
<protein>
    <submittedName>
        <fullName evidence="2">Dehydratase</fullName>
    </submittedName>
</protein>
<keyword evidence="3" id="KW-1185">Reference proteome</keyword>
<dbReference type="SUPFAM" id="SSF51735">
    <property type="entry name" value="NAD(P)-binding Rossmann-fold domains"/>
    <property type="match status" value="1"/>
</dbReference>
<name>A0A086BKB5_9FLAO</name>
<dbReference type="InterPro" id="IPR001509">
    <property type="entry name" value="Epimerase_deHydtase"/>
</dbReference>
<evidence type="ECO:0000259" key="1">
    <source>
        <dbReference type="Pfam" id="PF01370"/>
    </source>
</evidence>
<organism evidence="2 3">
    <name type="scientific">Chryseobacterium piperi</name>
    <dbReference type="NCBI Taxonomy" id="558152"/>
    <lineage>
        <taxon>Bacteria</taxon>
        <taxon>Pseudomonadati</taxon>
        <taxon>Bacteroidota</taxon>
        <taxon>Flavobacteriia</taxon>
        <taxon>Flavobacteriales</taxon>
        <taxon>Weeksellaceae</taxon>
        <taxon>Chryseobacterium group</taxon>
        <taxon>Chryseobacterium</taxon>
    </lineage>
</organism>
<dbReference type="RefSeq" id="WP_034682588.1">
    <property type="nucleotide sequence ID" value="NZ_CP023049.2"/>
</dbReference>
<evidence type="ECO:0000313" key="2">
    <source>
        <dbReference type="EMBL" id="KFF29379.1"/>
    </source>
</evidence>